<dbReference type="EMBL" id="JASNQZ010000006">
    <property type="protein sequence ID" value="KAL0956113.1"/>
    <property type="molecule type" value="Genomic_DNA"/>
</dbReference>
<evidence type="ECO:0000313" key="3">
    <source>
        <dbReference type="Proteomes" id="UP001556367"/>
    </source>
</evidence>
<organism evidence="2 3">
    <name type="scientific">Hohenbuehelia grisea</name>
    <dbReference type="NCBI Taxonomy" id="104357"/>
    <lineage>
        <taxon>Eukaryota</taxon>
        <taxon>Fungi</taxon>
        <taxon>Dikarya</taxon>
        <taxon>Basidiomycota</taxon>
        <taxon>Agaricomycotina</taxon>
        <taxon>Agaricomycetes</taxon>
        <taxon>Agaricomycetidae</taxon>
        <taxon>Agaricales</taxon>
        <taxon>Pleurotineae</taxon>
        <taxon>Pleurotaceae</taxon>
        <taxon>Hohenbuehelia</taxon>
    </lineage>
</organism>
<evidence type="ECO:0000313" key="2">
    <source>
        <dbReference type="EMBL" id="KAL0956113.1"/>
    </source>
</evidence>
<dbReference type="Proteomes" id="UP001556367">
    <property type="component" value="Unassembled WGS sequence"/>
</dbReference>
<keyword evidence="3" id="KW-1185">Reference proteome</keyword>
<proteinExistence type="predicted"/>
<feature type="region of interest" description="Disordered" evidence="1">
    <location>
        <begin position="190"/>
        <end position="213"/>
    </location>
</feature>
<protein>
    <submittedName>
        <fullName evidence="2">Uncharacterized protein</fullName>
    </submittedName>
</protein>
<name>A0ABR3JL57_9AGAR</name>
<gene>
    <name evidence="2" type="ORF">HGRIS_002281</name>
</gene>
<feature type="compositionally biased region" description="Low complexity" evidence="1">
    <location>
        <begin position="197"/>
        <end position="211"/>
    </location>
</feature>
<sequence>MGLAKCFFFSPRQLHRLCGSPRTRSTLSDVSNIAGQLYKFSSPASSSPLKSPRSDRSPALTSLWRQLKAQMHAHADNITTYRSFPPPGIMVTVPYPVDSEGRLIDPSVLKDHAVTNEFNLPFCFHKVPANVVTCRNESSAWYGHTVAACGIGRGELSCGFWLSFTDLTANTEKLLVQEYPLRKAALTLSSSRPQTIDSPSSCSDSFPSTPTRPKHKHVVNVAAHRKNLEAAQHAARRRELQRALQPLGDQVKPIDVDELDQNHPILSMSAKRVHSSVAVPSGSSSTASTSASADSAPAVPHPFFTRARVAAPGYHVVPPRGTVAAICNLLDEPGLSAEQFETLFVFCQACRHYMVGDVFDDHTCNIDP</sequence>
<evidence type="ECO:0000256" key="1">
    <source>
        <dbReference type="SAM" id="MobiDB-lite"/>
    </source>
</evidence>
<comment type="caution">
    <text evidence="2">The sequence shown here is derived from an EMBL/GenBank/DDBJ whole genome shotgun (WGS) entry which is preliminary data.</text>
</comment>
<reference evidence="3" key="1">
    <citation type="submission" date="2024-06" db="EMBL/GenBank/DDBJ databases">
        <title>Multi-omics analyses provide insights into the biosynthesis of the anticancer antibiotic pleurotin in Hohenbuehelia grisea.</title>
        <authorList>
            <person name="Weaver J.A."/>
            <person name="Alberti F."/>
        </authorList>
    </citation>
    <scope>NUCLEOTIDE SEQUENCE [LARGE SCALE GENOMIC DNA]</scope>
    <source>
        <strain evidence="3">T-177</strain>
    </source>
</reference>
<accession>A0ABR3JL57</accession>
<feature type="region of interest" description="Disordered" evidence="1">
    <location>
        <begin position="277"/>
        <end position="296"/>
    </location>
</feature>